<reference evidence="2 3" key="1">
    <citation type="journal article" date="2023" name="Commun. Biol.">
        <title>Genome analysis of Parmales, the sister group of diatoms, reveals the evolutionary specialization of diatoms from phago-mixotrophs to photoautotrophs.</title>
        <authorList>
            <person name="Ban H."/>
            <person name="Sato S."/>
            <person name="Yoshikawa S."/>
            <person name="Yamada K."/>
            <person name="Nakamura Y."/>
            <person name="Ichinomiya M."/>
            <person name="Sato N."/>
            <person name="Blanc-Mathieu R."/>
            <person name="Endo H."/>
            <person name="Kuwata A."/>
            <person name="Ogata H."/>
        </authorList>
    </citation>
    <scope>NUCLEOTIDE SEQUENCE [LARGE SCALE GENOMIC DNA]</scope>
</reference>
<protein>
    <submittedName>
        <fullName evidence="2">Uncharacterized protein</fullName>
    </submittedName>
</protein>
<evidence type="ECO:0000256" key="1">
    <source>
        <dbReference type="SAM" id="Phobius"/>
    </source>
</evidence>
<gene>
    <name evidence="2" type="ORF">TeGR_g11412</name>
</gene>
<name>A0ABQ6M9R5_9STRA</name>
<feature type="transmembrane region" description="Helical" evidence="1">
    <location>
        <begin position="49"/>
        <end position="68"/>
    </location>
</feature>
<keyword evidence="3" id="KW-1185">Reference proteome</keyword>
<feature type="transmembrane region" description="Helical" evidence="1">
    <location>
        <begin position="150"/>
        <end position="169"/>
    </location>
</feature>
<feature type="transmembrane region" description="Helical" evidence="1">
    <location>
        <begin position="124"/>
        <end position="144"/>
    </location>
</feature>
<proteinExistence type="predicted"/>
<keyword evidence="1" id="KW-0812">Transmembrane</keyword>
<sequence>MRFTCGYKPYPSSRPLRLLQQVLRFITFRSGLVTFSFMFLGPWKPTDGPYLWNEIVLGVLVSVLHAMYLPAQDTAYNRCSVPEAERRLAAMEDVADTTIQRCVKAKLMDHVDLGAMPNFIIQQLAPQLFVTPVVGVVVALRAAFVHGQGVAMWGGVVLVSLSFATIAATDA</sequence>
<keyword evidence="1" id="KW-1133">Transmembrane helix</keyword>
<comment type="caution">
    <text evidence="2">The sequence shown here is derived from an EMBL/GenBank/DDBJ whole genome shotgun (WGS) entry which is preliminary data.</text>
</comment>
<evidence type="ECO:0000313" key="2">
    <source>
        <dbReference type="EMBL" id="GMI22289.1"/>
    </source>
</evidence>
<feature type="transmembrane region" description="Helical" evidence="1">
    <location>
        <begin position="21"/>
        <end position="43"/>
    </location>
</feature>
<keyword evidence="1" id="KW-0472">Membrane</keyword>
<organism evidence="2 3">
    <name type="scientific">Tetraparma gracilis</name>
    <dbReference type="NCBI Taxonomy" id="2962635"/>
    <lineage>
        <taxon>Eukaryota</taxon>
        <taxon>Sar</taxon>
        <taxon>Stramenopiles</taxon>
        <taxon>Ochrophyta</taxon>
        <taxon>Bolidophyceae</taxon>
        <taxon>Parmales</taxon>
        <taxon>Triparmaceae</taxon>
        <taxon>Tetraparma</taxon>
    </lineage>
</organism>
<accession>A0ABQ6M9R5</accession>
<dbReference type="EMBL" id="BRYB01003890">
    <property type="protein sequence ID" value="GMI22289.1"/>
    <property type="molecule type" value="Genomic_DNA"/>
</dbReference>
<evidence type="ECO:0000313" key="3">
    <source>
        <dbReference type="Proteomes" id="UP001165060"/>
    </source>
</evidence>
<dbReference type="Proteomes" id="UP001165060">
    <property type="component" value="Unassembled WGS sequence"/>
</dbReference>